<dbReference type="Gene3D" id="3.90.1680.10">
    <property type="entry name" value="SOS response associated peptidase-like"/>
    <property type="match status" value="1"/>
</dbReference>
<dbReference type="Pfam" id="PF02586">
    <property type="entry name" value="SRAP"/>
    <property type="match status" value="1"/>
</dbReference>
<dbReference type="InterPro" id="IPR036590">
    <property type="entry name" value="SRAP-like"/>
</dbReference>
<evidence type="ECO:0000256" key="7">
    <source>
        <dbReference type="ARBA" id="ARBA00023239"/>
    </source>
</evidence>
<proteinExistence type="inferred from homology"/>
<evidence type="ECO:0000256" key="1">
    <source>
        <dbReference type="ARBA" id="ARBA00008136"/>
    </source>
</evidence>
<dbReference type="RefSeq" id="WP_260907005.1">
    <property type="nucleotide sequence ID" value="NZ_JAOCZP010000011.1"/>
</dbReference>
<accession>A0ABT2LUG3</accession>
<evidence type="ECO:0000256" key="8">
    <source>
        <dbReference type="RuleBase" id="RU364100"/>
    </source>
</evidence>
<gene>
    <name evidence="10" type="ORF">N5A92_24485</name>
</gene>
<evidence type="ECO:0000313" key="11">
    <source>
        <dbReference type="Proteomes" id="UP001320831"/>
    </source>
</evidence>
<keyword evidence="4 8" id="KW-0378">Hydrolase</keyword>
<evidence type="ECO:0000256" key="6">
    <source>
        <dbReference type="ARBA" id="ARBA00023125"/>
    </source>
</evidence>
<evidence type="ECO:0000256" key="4">
    <source>
        <dbReference type="ARBA" id="ARBA00022801"/>
    </source>
</evidence>
<evidence type="ECO:0000256" key="5">
    <source>
        <dbReference type="ARBA" id="ARBA00023124"/>
    </source>
</evidence>
<evidence type="ECO:0000256" key="9">
    <source>
        <dbReference type="SAM" id="MobiDB-lite"/>
    </source>
</evidence>
<keyword evidence="5" id="KW-0190">Covalent protein-DNA linkage</keyword>
<keyword evidence="7" id="KW-0456">Lyase</keyword>
<comment type="similarity">
    <text evidence="1 8">Belongs to the SOS response-associated peptidase family.</text>
</comment>
<organism evidence="10 11">
    <name type="scientific">Chelativorans salis</name>
    <dbReference type="NCBI Taxonomy" id="2978478"/>
    <lineage>
        <taxon>Bacteria</taxon>
        <taxon>Pseudomonadati</taxon>
        <taxon>Pseudomonadota</taxon>
        <taxon>Alphaproteobacteria</taxon>
        <taxon>Hyphomicrobiales</taxon>
        <taxon>Phyllobacteriaceae</taxon>
        <taxon>Chelativorans</taxon>
    </lineage>
</organism>
<sequence length="249" mass="28258">MCGRVFVRTTLDELIRNFAWAQAAGGIEGLANDYPRWNGAPGKYYPLIIQEPDRAGPVFMRASWGFTPSWANGPNLGGRRPPINARAETVATSGMFKHAYRRRRALMPIDGFFEWWDVQGTGKNKQPYAVAMKTDEPFCIAAIWEEWKNRQTDGVIRTFAVVTCEANELMATIHPRMPVIIAPEDYRRWLAFEQDDPHDLLKQFPSEKMKMWPIGRGVGNTRNNTPDVLDPIEVARSDEPEPPEPGTLL</sequence>
<dbReference type="EC" id="3.4.-.-" evidence="8"/>
<evidence type="ECO:0000256" key="2">
    <source>
        <dbReference type="ARBA" id="ARBA00022670"/>
    </source>
</evidence>
<feature type="region of interest" description="Disordered" evidence="9">
    <location>
        <begin position="216"/>
        <end position="249"/>
    </location>
</feature>
<keyword evidence="11" id="KW-1185">Reference proteome</keyword>
<dbReference type="Proteomes" id="UP001320831">
    <property type="component" value="Unassembled WGS sequence"/>
</dbReference>
<evidence type="ECO:0000313" key="10">
    <source>
        <dbReference type="EMBL" id="MCT7378176.1"/>
    </source>
</evidence>
<dbReference type="PANTHER" id="PTHR13604">
    <property type="entry name" value="DC12-RELATED"/>
    <property type="match status" value="1"/>
</dbReference>
<comment type="caution">
    <text evidence="10">The sequence shown here is derived from an EMBL/GenBank/DDBJ whole genome shotgun (WGS) entry which is preliminary data.</text>
</comment>
<name>A0ABT2LUG3_9HYPH</name>
<keyword evidence="2 8" id="KW-0645">Protease</keyword>
<keyword evidence="6" id="KW-0238">DNA-binding</keyword>
<dbReference type="InterPro" id="IPR003738">
    <property type="entry name" value="SRAP"/>
</dbReference>
<protein>
    <recommendedName>
        <fullName evidence="8">Abasic site processing protein</fullName>
        <ecNumber evidence="8">3.4.-.-</ecNumber>
    </recommendedName>
</protein>
<reference evidence="10 11" key="1">
    <citation type="submission" date="2022-09" db="EMBL/GenBank/DDBJ databases">
        <title>Chelativorans salina sp. nov., a novel slightly halophilic bacterium isolated from a saline lake sediment enrichment.</title>
        <authorList>
            <person name="Gao L."/>
            <person name="Fang B.-Z."/>
            <person name="Li W.-J."/>
        </authorList>
    </citation>
    <scope>NUCLEOTIDE SEQUENCE [LARGE SCALE GENOMIC DNA]</scope>
    <source>
        <strain evidence="10 11">EGI FJ00035</strain>
    </source>
</reference>
<dbReference type="PANTHER" id="PTHR13604:SF0">
    <property type="entry name" value="ABASIC SITE PROCESSING PROTEIN HMCES"/>
    <property type="match status" value="1"/>
</dbReference>
<keyword evidence="3" id="KW-0227">DNA damage</keyword>
<dbReference type="SUPFAM" id="SSF143081">
    <property type="entry name" value="BB1717-like"/>
    <property type="match status" value="1"/>
</dbReference>
<evidence type="ECO:0000256" key="3">
    <source>
        <dbReference type="ARBA" id="ARBA00022763"/>
    </source>
</evidence>
<dbReference type="EMBL" id="JAOCZP010000011">
    <property type="protein sequence ID" value="MCT7378176.1"/>
    <property type="molecule type" value="Genomic_DNA"/>
</dbReference>